<evidence type="ECO:0000256" key="1">
    <source>
        <dbReference type="ARBA" id="ARBA00004196"/>
    </source>
</evidence>
<dbReference type="Gene3D" id="2.40.30.170">
    <property type="match status" value="1"/>
</dbReference>
<dbReference type="PANTHER" id="PTHR30469:SF38">
    <property type="entry name" value="HLYD FAMILY SECRETION PROTEIN"/>
    <property type="match status" value="1"/>
</dbReference>
<reference evidence="7 8" key="1">
    <citation type="submission" date="2017-08" db="EMBL/GenBank/DDBJ databases">
        <title>Complete Genome Sequence of Acetobacter tropicalis Oregon-R-modENCODE STRAIN BDGP1, an acetic acid bacterium isolated from Drosophila melanogaster gut.</title>
        <authorList>
            <person name="Wan K.H."/>
            <person name="Yu C."/>
            <person name="Park S."/>
            <person name="Hammonds A.S."/>
            <person name="Booth B.W."/>
            <person name="Celniker S.E."/>
        </authorList>
    </citation>
    <scope>NUCLEOTIDE SEQUENCE [LARGE SCALE GENOMIC DNA]</scope>
    <source>
        <strain evidence="7 8">BDGP1</strain>
    </source>
</reference>
<dbReference type="AlphaFoldDB" id="A0A291PD90"/>
<dbReference type="NCBIfam" id="TIGR01730">
    <property type="entry name" value="RND_mfp"/>
    <property type="match status" value="1"/>
</dbReference>
<accession>A0A291PD90</accession>
<evidence type="ECO:0000256" key="4">
    <source>
        <dbReference type="SAM" id="SignalP"/>
    </source>
</evidence>
<dbReference type="Pfam" id="PF25917">
    <property type="entry name" value="BSH_RND"/>
    <property type="match status" value="1"/>
</dbReference>
<dbReference type="GO" id="GO:0015562">
    <property type="term" value="F:efflux transmembrane transporter activity"/>
    <property type="evidence" value="ECO:0007669"/>
    <property type="project" value="TreeGrafter"/>
</dbReference>
<gene>
    <name evidence="7" type="ORF">CIW82_00630</name>
</gene>
<evidence type="ECO:0000259" key="6">
    <source>
        <dbReference type="Pfam" id="PF25967"/>
    </source>
</evidence>
<comment type="similarity">
    <text evidence="2">Belongs to the membrane fusion protein (MFP) (TC 8.A.1) family.</text>
</comment>
<sequence length="364" mass="38730">MNKQTFLYRTGLCTFLLVMLSACHKKAPPPEIRPVRSVVVQPSADGNAEFLTGQIAPHRIVTLSFRLPGKIVERAVATGDQVHAGQVLARLDDTEARQTLRAAGADAQAAKASLAQATPLQKRATALLPDQAISRNDYDEAILRYRTSQQAVQSTEARERIAREELDHTRLVANADGVITDRLAEVGEVVAAGQPVLRLAEATGRDAQFDVSGDLLRAGLATGATITVCLDANRHICADGTLYELAPDADALTRTYRAKVLLQAPPAAMTLGAVAVGRLADRNASDIHLPPSALTAQDGKPAVWVVASDTMTVTLRPVEVSRYAANDVTVASGLKAGERVVTAGVQALYPNQKVSLLDDADVRP</sequence>
<keyword evidence="4" id="KW-0732">Signal</keyword>
<proteinExistence type="inferred from homology"/>
<dbReference type="Proteomes" id="UP000220394">
    <property type="component" value="Chromosome"/>
</dbReference>
<dbReference type="Gene3D" id="2.40.50.100">
    <property type="match status" value="1"/>
</dbReference>
<dbReference type="PROSITE" id="PS51257">
    <property type="entry name" value="PROKAR_LIPOPROTEIN"/>
    <property type="match status" value="1"/>
</dbReference>
<dbReference type="SUPFAM" id="SSF111369">
    <property type="entry name" value="HlyD-like secretion proteins"/>
    <property type="match status" value="1"/>
</dbReference>
<evidence type="ECO:0000256" key="3">
    <source>
        <dbReference type="ARBA" id="ARBA00022448"/>
    </source>
</evidence>
<evidence type="ECO:0000259" key="5">
    <source>
        <dbReference type="Pfam" id="PF25917"/>
    </source>
</evidence>
<keyword evidence="3" id="KW-0813">Transport</keyword>
<dbReference type="InterPro" id="IPR058625">
    <property type="entry name" value="MdtA-like_BSH"/>
</dbReference>
<comment type="subcellular location">
    <subcellularLocation>
        <location evidence="1">Cell envelope</location>
    </subcellularLocation>
</comment>
<name>A0A291PD90_9PROT</name>
<dbReference type="EMBL" id="CP022699">
    <property type="protein sequence ID" value="ATJ89449.1"/>
    <property type="molecule type" value="Genomic_DNA"/>
</dbReference>
<dbReference type="InterPro" id="IPR006143">
    <property type="entry name" value="RND_pump_MFP"/>
</dbReference>
<feature type="domain" description="Multidrug resistance protein MdtA-like C-terminal permuted SH3" evidence="6">
    <location>
        <begin position="290"/>
        <end position="346"/>
    </location>
</feature>
<dbReference type="Gene3D" id="1.10.287.470">
    <property type="entry name" value="Helix hairpin bin"/>
    <property type="match status" value="1"/>
</dbReference>
<feature type="chain" id="PRO_5012335438" evidence="4">
    <location>
        <begin position="28"/>
        <end position="364"/>
    </location>
</feature>
<feature type="signal peptide" evidence="4">
    <location>
        <begin position="1"/>
        <end position="27"/>
    </location>
</feature>
<dbReference type="GO" id="GO:1990281">
    <property type="term" value="C:efflux pump complex"/>
    <property type="evidence" value="ECO:0007669"/>
    <property type="project" value="TreeGrafter"/>
</dbReference>
<evidence type="ECO:0000313" key="7">
    <source>
        <dbReference type="EMBL" id="ATJ89449.1"/>
    </source>
</evidence>
<protein>
    <submittedName>
        <fullName evidence="7">Efflux RND transporter periplasmic adaptor subunit</fullName>
    </submittedName>
</protein>
<evidence type="ECO:0000313" key="8">
    <source>
        <dbReference type="Proteomes" id="UP000220394"/>
    </source>
</evidence>
<dbReference type="Pfam" id="PF25967">
    <property type="entry name" value="RND-MFP_C"/>
    <property type="match status" value="1"/>
</dbReference>
<dbReference type="KEGG" id="ato:CIW82_00630"/>
<dbReference type="Gene3D" id="2.40.420.20">
    <property type="match status" value="1"/>
</dbReference>
<evidence type="ECO:0000256" key="2">
    <source>
        <dbReference type="ARBA" id="ARBA00009477"/>
    </source>
</evidence>
<feature type="domain" description="Multidrug resistance protein MdtA-like barrel-sandwich hybrid" evidence="5">
    <location>
        <begin position="59"/>
        <end position="195"/>
    </location>
</feature>
<organism evidence="7 8">
    <name type="scientific">Acetobacter tropicalis</name>
    <dbReference type="NCBI Taxonomy" id="104102"/>
    <lineage>
        <taxon>Bacteria</taxon>
        <taxon>Pseudomonadati</taxon>
        <taxon>Pseudomonadota</taxon>
        <taxon>Alphaproteobacteria</taxon>
        <taxon>Acetobacterales</taxon>
        <taxon>Acetobacteraceae</taxon>
        <taxon>Acetobacter</taxon>
    </lineage>
</organism>
<dbReference type="PANTHER" id="PTHR30469">
    <property type="entry name" value="MULTIDRUG RESISTANCE PROTEIN MDTA"/>
    <property type="match status" value="1"/>
</dbReference>
<dbReference type="InterPro" id="IPR058627">
    <property type="entry name" value="MdtA-like_C"/>
</dbReference>